<gene>
    <name evidence="1" type="ORF">QBC33DRAFT_197524</name>
</gene>
<dbReference type="GeneID" id="85305738"/>
<dbReference type="AlphaFoldDB" id="A0AAJ0FDA0"/>
<protein>
    <submittedName>
        <fullName evidence="1">Uncharacterized protein</fullName>
    </submittedName>
</protein>
<keyword evidence="2" id="KW-1185">Reference proteome</keyword>
<dbReference type="EMBL" id="MU839020">
    <property type="protein sequence ID" value="KAK1764381.1"/>
    <property type="molecule type" value="Genomic_DNA"/>
</dbReference>
<accession>A0AAJ0FDA0</accession>
<dbReference type="Proteomes" id="UP001244011">
    <property type="component" value="Unassembled WGS sequence"/>
</dbReference>
<name>A0AAJ0FDA0_9PEZI</name>
<comment type="caution">
    <text evidence="1">The sequence shown here is derived from an EMBL/GenBank/DDBJ whole genome shotgun (WGS) entry which is preliminary data.</text>
</comment>
<dbReference type="RefSeq" id="XP_060280594.1">
    <property type="nucleotide sequence ID" value="XM_060422551.1"/>
</dbReference>
<proteinExistence type="predicted"/>
<sequence length="211" mass="22760">MVGGNELISGMGLVVAGIEVIPAKFHHPELRPSYEEATRLNQLASQILECAKAVQDALTECAAAWAPDVPKKADEHMSIARLALQTAARGEVRGLGLKKNLGIIFKGPQGSTLDSPQPKTRKTRRAERCKALRSMAPGAILAWAVSLPCSLWEDVGQHIFNNLLKQMADKALSGLPANALDTIRSLGQEEPLEGVVEYKNFVQGASNRQAM</sequence>
<reference evidence="1" key="1">
    <citation type="submission" date="2023-06" db="EMBL/GenBank/DDBJ databases">
        <title>Genome-scale phylogeny and comparative genomics of the fungal order Sordariales.</title>
        <authorList>
            <consortium name="Lawrence Berkeley National Laboratory"/>
            <person name="Hensen N."/>
            <person name="Bonometti L."/>
            <person name="Westerberg I."/>
            <person name="Brannstrom I.O."/>
            <person name="Guillou S."/>
            <person name="Cros-Aarteil S."/>
            <person name="Calhoun S."/>
            <person name="Haridas S."/>
            <person name="Kuo A."/>
            <person name="Mondo S."/>
            <person name="Pangilinan J."/>
            <person name="Riley R."/>
            <person name="Labutti K."/>
            <person name="Andreopoulos B."/>
            <person name="Lipzen A."/>
            <person name="Chen C."/>
            <person name="Yanf M."/>
            <person name="Daum C."/>
            <person name="Ng V."/>
            <person name="Clum A."/>
            <person name="Steindorff A."/>
            <person name="Ohm R."/>
            <person name="Martin F."/>
            <person name="Silar P."/>
            <person name="Natvig D."/>
            <person name="Lalanne C."/>
            <person name="Gautier V."/>
            <person name="Ament-Velasquez S.L."/>
            <person name="Kruys A."/>
            <person name="Hutchinson M.I."/>
            <person name="Powell A.J."/>
            <person name="Barry K."/>
            <person name="Miller A.N."/>
            <person name="Grigoriev I.V."/>
            <person name="Debuchy R."/>
            <person name="Gladieux P."/>
            <person name="Thoren M.H."/>
            <person name="Johannesson H."/>
        </authorList>
    </citation>
    <scope>NUCLEOTIDE SEQUENCE</scope>
    <source>
        <strain evidence="1">8032-3</strain>
    </source>
</reference>
<organism evidence="1 2">
    <name type="scientific">Phialemonium atrogriseum</name>
    <dbReference type="NCBI Taxonomy" id="1093897"/>
    <lineage>
        <taxon>Eukaryota</taxon>
        <taxon>Fungi</taxon>
        <taxon>Dikarya</taxon>
        <taxon>Ascomycota</taxon>
        <taxon>Pezizomycotina</taxon>
        <taxon>Sordariomycetes</taxon>
        <taxon>Sordariomycetidae</taxon>
        <taxon>Cephalothecales</taxon>
        <taxon>Cephalothecaceae</taxon>
        <taxon>Phialemonium</taxon>
    </lineage>
</organism>
<evidence type="ECO:0000313" key="1">
    <source>
        <dbReference type="EMBL" id="KAK1764381.1"/>
    </source>
</evidence>
<evidence type="ECO:0000313" key="2">
    <source>
        <dbReference type="Proteomes" id="UP001244011"/>
    </source>
</evidence>